<keyword evidence="6 9" id="KW-0812">Transmembrane</keyword>
<evidence type="ECO:0000256" key="9">
    <source>
        <dbReference type="SAM" id="Phobius"/>
    </source>
</evidence>
<protein>
    <submittedName>
        <fullName evidence="10">Spermidine/putrescine ABC transporter permease PotC</fullName>
    </submittedName>
</protein>
<dbReference type="GO" id="GO:0005886">
    <property type="term" value="C:plasma membrane"/>
    <property type="evidence" value="ECO:0007669"/>
    <property type="project" value="UniProtKB-SubCell"/>
</dbReference>
<evidence type="ECO:0000256" key="1">
    <source>
        <dbReference type="ARBA" id="ARBA00004429"/>
    </source>
</evidence>
<comment type="subcellular location">
    <subcellularLocation>
        <location evidence="1">Cell inner membrane</location>
        <topology evidence="1">Multi-pass membrane protein</topology>
    </subcellularLocation>
</comment>
<dbReference type="Gene3D" id="1.10.3720.10">
    <property type="entry name" value="MetI-like"/>
    <property type="match status" value="1"/>
</dbReference>
<reference evidence="10 11" key="1">
    <citation type="journal article" date="2017" name="Appl. Environ. Microbiol.">
        <title>Parallel evolution of two clades of a major Atlantic endemic Vibrio parahaemolyticus pathogen lineage by independent acquisition of related pathogenicity islands.</title>
        <authorList>
            <person name="Xu F."/>
            <person name="Gonzalez-Escalona N."/>
            <person name="Drees K.P."/>
            <person name="Sebra R.P."/>
            <person name="Cooper V.S."/>
            <person name="Jones S.H."/>
            <person name="Whistler C.A."/>
        </authorList>
    </citation>
    <scope>NUCLEOTIDE SEQUENCE [LARGE SCALE GENOMIC DNA]</scope>
    <source>
        <strain evidence="10 11">MAVP-3</strain>
    </source>
</reference>
<comment type="caution">
    <text evidence="10">The sequence shown here is derived from an EMBL/GenBank/DDBJ whole genome shotgun (WGS) entry which is preliminary data.</text>
</comment>
<comment type="similarity">
    <text evidence="2">Belongs to the binding-protein-dependent transport system permease family. CysTW subfamily.</text>
</comment>
<keyword evidence="8 9" id="KW-0472">Membrane</keyword>
<keyword evidence="4" id="KW-1003">Cell membrane</keyword>
<dbReference type="AlphaFoldDB" id="A0A227J1P8"/>
<evidence type="ECO:0000256" key="6">
    <source>
        <dbReference type="ARBA" id="ARBA00022692"/>
    </source>
</evidence>
<keyword evidence="7 9" id="KW-1133">Transmembrane helix</keyword>
<feature type="non-terminal residue" evidence="10">
    <location>
        <position position="88"/>
    </location>
</feature>
<keyword evidence="5" id="KW-0997">Cell inner membrane</keyword>
<evidence type="ECO:0000256" key="4">
    <source>
        <dbReference type="ARBA" id="ARBA00022475"/>
    </source>
</evidence>
<dbReference type="Proteomes" id="UP000214596">
    <property type="component" value="Unassembled WGS sequence"/>
</dbReference>
<evidence type="ECO:0000313" key="10">
    <source>
        <dbReference type="EMBL" id="OXE28990.1"/>
    </source>
</evidence>
<evidence type="ECO:0000256" key="8">
    <source>
        <dbReference type="ARBA" id="ARBA00023136"/>
    </source>
</evidence>
<feature type="transmembrane region" description="Helical" evidence="9">
    <location>
        <begin position="65"/>
        <end position="85"/>
    </location>
</feature>
<dbReference type="SUPFAM" id="SSF161098">
    <property type="entry name" value="MetI-like"/>
    <property type="match status" value="1"/>
</dbReference>
<proteinExistence type="inferred from homology"/>
<dbReference type="PANTHER" id="PTHR43848:SF5">
    <property type="entry name" value="SPERMIDINE_PUTRESCINE TRANSPORT SYSTEM PERMEASE PROTEIN POTC"/>
    <property type="match status" value="1"/>
</dbReference>
<evidence type="ECO:0000256" key="7">
    <source>
        <dbReference type="ARBA" id="ARBA00022989"/>
    </source>
</evidence>
<dbReference type="InterPro" id="IPR035906">
    <property type="entry name" value="MetI-like_sf"/>
</dbReference>
<evidence type="ECO:0000256" key="2">
    <source>
        <dbReference type="ARBA" id="ARBA00007069"/>
    </source>
</evidence>
<evidence type="ECO:0000256" key="3">
    <source>
        <dbReference type="ARBA" id="ARBA00022448"/>
    </source>
</evidence>
<organism evidence="10 11">
    <name type="scientific">Vibrio parahaemolyticus</name>
    <dbReference type="NCBI Taxonomy" id="670"/>
    <lineage>
        <taxon>Bacteria</taxon>
        <taxon>Pseudomonadati</taxon>
        <taxon>Pseudomonadota</taxon>
        <taxon>Gammaproteobacteria</taxon>
        <taxon>Vibrionales</taxon>
        <taxon>Vibrionaceae</taxon>
        <taxon>Vibrio</taxon>
    </lineage>
</organism>
<evidence type="ECO:0000256" key="5">
    <source>
        <dbReference type="ARBA" id="ARBA00022519"/>
    </source>
</evidence>
<dbReference type="InterPro" id="IPR051789">
    <property type="entry name" value="Bact_Polyamine_Transport"/>
</dbReference>
<dbReference type="EMBL" id="NIXT01003755">
    <property type="protein sequence ID" value="OXE28990.1"/>
    <property type="molecule type" value="Genomic_DNA"/>
</dbReference>
<accession>A0A227J1P8</accession>
<keyword evidence="3" id="KW-0813">Transport</keyword>
<dbReference type="PANTHER" id="PTHR43848">
    <property type="entry name" value="PUTRESCINE TRANSPORT SYSTEM PERMEASE PROTEIN POTI"/>
    <property type="match status" value="1"/>
</dbReference>
<sequence length="88" mass="9838">MGRTVRFSFMALVYAFLYLPIIVLIVNSFNANKFGMKWGGFTTKWYETLVNNDSLMQAAWHSLNVAVFSATAATIIGSLTAVALFRYS</sequence>
<gene>
    <name evidence="10" type="primary">potC</name>
    <name evidence="10" type="ORF">CA163_30995</name>
</gene>
<feature type="transmembrane region" description="Helical" evidence="9">
    <location>
        <begin position="7"/>
        <end position="29"/>
    </location>
</feature>
<name>A0A227J1P8_VIBPH</name>
<evidence type="ECO:0000313" key="11">
    <source>
        <dbReference type="Proteomes" id="UP000214596"/>
    </source>
</evidence>